<dbReference type="SUPFAM" id="SSF63380">
    <property type="entry name" value="Riboflavin synthase domain-like"/>
    <property type="match status" value="1"/>
</dbReference>
<name>A0ABS8D9M4_9NEIS</name>
<keyword evidence="3" id="KW-0274">FAD</keyword>
<protein>
    <submittedName>
        <fullName evidence="7">2Fe-2S iron-sulfur cluster binding domain-containing protein</fullName>
    </submittedName>
</protein>
<dbReference type="PANTHER" id="PTHR43644">
    <property type="entry name" value="NA(+)-TRANSLOCATING NADH-QUINONE REDUCTASE SUBUNIT"/>
    <property type="match status" value="1"/>
</dbReference>
<evidence type="ECO:0000259" key="6">
    <source>
        <dbReference type="PROSITE" id="PS51384"/>
    </source>
</evidence>
<dbReference type="Pfam" id="PF00175">
    <property type="entry name" value="NAD_binding_1"/>
    <property type="match status" value="1"/>
</dbReference>
<evidence type="ECO:0000313" key="7">
    <source>
        <dbReference type="EMBL" id="MCB6184912.1"/>
    </source>
</evidence>
<dbReference type="Proteomes" id="UP001165395">
    <property type="component" value="Unassembled WGS sequence"/>
</dbReference>
<dbReference type="InterPro" id="IPR017927">
    <property type="entry name" value="FAD-bd_FR_type"/>
</dbReference>
<dbReference type="Gene3D" id="3.40.50.80">
    <property type="entry name" value="Nucleotide-binding domain of ferredoxin-NADP reductase (FNR) module"/>
    <property type="match status" value="1"/>
</dbReference>
<comment type="caution">
    <text evidence="7">The sequence shown here is derived from an EMBL/GenBank/DDBJ whole genome shotgun (WGS) entry which is preliminary data.</text>
</comment>
<dbReference type="InterPro" id="IPR039261">
    <property type="entry name" value="FNR_nucleotide-bd"/>
</dbReference>
<keyword evidence="4" id="KW-0408">Iron</keyword>
<keyword evidence="2" id="KW-0285">Flavoprotein</keyword>
<dbReference type="InterPro" id="IPR012675">
    <property type="entry name" value="Beta-grasp_dom_sf"/>
</dbReference>
<evidence type="ECO:0000256" key="3">
    <source>
        <dbReference type="ARBA" id="ARBA00022827"/>
    </source>
</evidence>
<dbReference type="PROSITE" id="PS51384">
    <property type="entry name" value="FAD_FR"/>
    <property type="match status" value="1"/>
</dbReference>
<evidence type="ECO:0000256" key="1">
    <source>
        <dbReference type="ARBA" id="ARBA00022448"/>
    </source>
</evidence>
<dbReference type="EMBL" id="JAJBZT010000010">
    <property type="protein sequence ID" value="MCB6184912.1"/>
    <property type="molecule type" value="Genomic_DNA"/>
</dbReference>
<accession>A0ABS8D9M4</accession>
<dbReference type="InterPro" id="IPR001041">
    <property type="entry name" value="2Fe-2S_ferredoxin-type"/>
</dbReference>
<dbReference type="InterPro" id="IPR006058">
    <property type="entry name" value="2Fe2S_fd_BS"/>
</dbReference>
<organism evidence="7 8">
    <name type="scientific">Leeia speluncae</name>
    <dbReference type="NCBI Taxonomy" id="2884804"/>
    <lineage>
        <taxon>Bacteria</taxon>
        <taxon>Pseudomonadati</taxon>
        <taxon>Pseudomonadota</taxon>
        <taxon>Betaproteobacteria</taxon>
        <taxon>Neisseriales</taxon>
        <taxon>Leeiaceae</taxon>
        <taxon>Leeia</taxon>
    </lineage>
</organism>
<dbReference type="Gene3D" id="3.10.20.30">
    <property type="match status" value="1"/>
</dbReference>
<dbReference type="PRINTS" id="PR00410">
    <property type="entry name" value="PHEHYDRXLASE"/>
</dbReference>
<reference evidence="7" key="1">
    <citation type="submission" date="2021-10" db="EMBL/GenBank/DDBJ databases">
        <title>The complete genome sequence of Leeia sp. TBRC 13508.</title>
        <authorList>
            <person name="Charoenyingcharoen P."/>
            <person name="Yukphan P."/>
        </authorList>
    </citation>
    <scope>NUCLEOTIDE SEQUENCE</scope>
    <source>
        <strain evidence="7">TBRC 13508</strain>
    </source>
</reference>
<keyword evidence="1" id="KW-0813">Transport</keyword>
<dbReference type="CDD" id="cd06211">
    <property type="entry name" value="phenol_2-monooxygenase_like"/>
    <property type="match status" value="1"/>
</dbReference>
<dbReference type="InterPro" id="IPR036010">
    <property type="entry name" value="2Fe-2S_ferredoxin-like_sf"/>
</dbReference>
<dbReference type="SUPFAM" id="SSF54292">
    <property type="entry name" value="2Fe-2S ferredoxin-like"/>
    <property type="match status" value="1"/>
</dbReference>
<feature type="domain" description="FAD-binding FR-type" evidence="6">
    <location>
        <begin position="102"/>
        <end position="203"/>
    </location>
</feature>
<dbReference type="CDD" id="cd00207">
    <property type="entry name" value="fer2"/>
    <property type="match status" value="1"/>
</dbReference>
<dbReference type="InterPro" id="IPR017938">
    <property type="entry name" value="Riboflavin_synthase-like_b-brl"/>
</dbReference>
<dbReference type="InterPro" id="IPR001433">
    <property type="entry name" value="OxRdtase_FAD/NAD-bd"/>
</dbReference>
<evidence type="ECO:0000256" key="2">
    <source>
        <dbReference type="ARBA" id="ARBA00022630"/>
    </source>
</evidence>
<dbReference type="InterPro" id="IPR008333">
    <property type="entry name" value="Cbr1-like_FAD-bd_dom"/>
</dbReference>
<gene>
    <name evidence="7" type="ORF">LIN78_15295</name>
</gene>
<dbReference type="Pfam" id="PF00111">
    <property type="entry name" value="Fer2"/>
    <property type="match status" value="1"/>
</dbReference>
<sequence length="353" mass="38988">MSYELTIESLGRTIEVEEGQTILDASLRAGIYLPHACGQGYCATCKISVLDGEVDHANASSFALMDYEREEGKTLACCARLEADTVIDVEIETDVDARDIPVEDYHGVVSRIEDLTPTIKGIWIKLNNGKAMDFQAGQYINLNLPEEIGVRAFSLANPPSTADEIELNIRIVPGGVGTTWIHESLKVGDSISFSGPYGRFFVHKSANVASLFMAGGSGLSSPRSMILDLLDDGSELPITLVYGARNQTELYYHQEFLALAEKHANFTYLPALSGEPEDSDWTGYRGYVHEAAKAHFDNDFRGQKAYLCGPPIMIESCITTLMQGRLFERDIYTEKFFSAADAQQIRSPLFKRV</sequence>
<evidence type="ECO:0000313" key="8">
    <source>
        <dbReference type="Proteomes" id="UP001165395"/>
    </source>
</evidence>
<dbReference type="PROSITE" id="PS00197">
    <property type="entry name" value="2FE2S_FER_1"/>
    <property type="match status" value="1"/>
</dbReference>
<dbReference type="SUPFAM" id="SSF52343">
    <property type="entry name" value="Ferredoxin reductase-like, C-terminal NADP-linked domain"/>
    <property type="match status" value="1"/>
</dbReference>
<dbReference type="PANTHER" id="PTHR43644:SF1">
    <property type="entry name" value="NAD(P)H-FLAVIN REDUCTASE"/>
    <property type="match status" value="1"/>
</dbReference>
<evidence type="ECO:0000256" key="4">
    <source>
        <dbReference type="ARBA" id="ARBA00023004"/>
    </source>
</evidence>
<evidence type="ECO:0000259" key="5">
    <source>
        <dbReference type="PROSITE" id="PS51085"/>
    </source>
</evidence>
<feature type="domain" description="2Fe-2S ferredoxin-type" evidence="5">
    <location>
        <begin position="3"/>
        <end position="97"/>
    </location>
</feature>
<keyword evidence="8" id="KW-1185">Reference proteome</keyword>
<dbReference type="PROSITE" id="PS51085">
    <property type="entry name" value="2FE2S_FER_2"/>
    <property type="match status" value="1"/>
</dbReference>
<proteinExistence type="predicted"/>
<dbReference type="RefSeq" id="WP_227181730.1">
    <property type="nucleotide sequence ID" value="NZ_JAJBZT010000010.1"/>
</dbReference>
<dbReference type="Pfam" id="PF00970">
    <property type="entry name" value="FAD_binding_6"/>
    <property type="match status" value="1"/>
</dbReference>
<dbReference type="Gene3D" id="2.40.30.10">
    <property type="entry name" value="Translation factors"/>
    <property type="match status" value="1"/>
</dbReference>